<feature type="region of interest" description="Disordered" evidence="1">
    <location>
        <begin position="443"/>
        <end position="485"/>
    </location>
</feature>
<dbReference type="AlphaFoldDB" id="A0AAD2FUN0"/>
<dbReference type="InterPro" id="IPR051468">
    <property type="entry name" value="Fungal_SecMetab_SDRs"/>
</dbReference>
<evidence type="ECO:0000313" key="2">
    <source>
        <dbReference type="EMBL" id="CAJ1953857.1"/>
    </source>
</evidence>
<dbReference type="InterPro" id="IPR036291">
    <property type="entry name" value="NAD(P)-bd_dom_sf"/>
</dbReference>
<evidence type="ECO:0000313" key="3">
    <source>
        <dbReference type="Proteomes" id="UP001295423"/>
    </source>
</evidence>
<evidence type="ECO:0008006" key="4">
    <source>
        <dbReference type="Google" id="ProtNLM"/>
    </source>
</evidence>
<feature type="region of interest" description="Disordered" evidence="1">
    <location>
        <begin position="17"/>
        <end position="49"/>
    </location>
</feature>
<accession>A0AAD2FUN0</accession>
<feature type="compositionally biased region" description="Polar residues" evidence="1">
    <location>
        <begin position="224"/>
        <end position="233"/>
    </location>
</feature>
<organism evidence="2 3">
    <name type="scientific">Cylindrotheca closterium</name>
    <dbReference type="NCBI Taxonomy" id="2856"/>
    <lineage>
        <taxon>Eukaryota</taxon>
        <taxon>Sar</taxon>
        <taxon>Stramenopiles</taxon>
        <taxon>Ochrophyta</taxon>
        <taxon>Bacillariophyta</taxon>
        <taxon>Bacillariophyceae</taxon>
        <taxon>Bacillariophycidae</taxon>
        <taxon>Bacillariales</taxon>
        <taxon>Bacillariaceae</taxon>
        <taxon>Cylindrotheca</taxon>
    </lineage>
</organism>
<gene>
    <name evidence="2" type="ORF">CYCCA115_LOCUS14454</name>
</gene>
<dbReference type="SUPFAM" id="SSF51735">
    <property type="entry name" value="NAD(P)-binding Rossmann-fold domains"/>
    <property type="match status" value="1"/>
</dbReference>
<feature type="compositionally biased region" description="Polar residues" evidence="1">
    <location>
        <begin position="474"/>
        <end position="485"/>
    </location>
</feature>
<proteinExistence type="predicted"/>
<dbReference type="Gene3D" id="3.40.50.720">
    <property type="entry name" value="NAD(P)-binding Rossmann-like Domain"/>
    <property type="match status" value="2"/>
</dbReference>
<comment type="caution">
    <text evidence="2">The sequence shown here is derived from an EMBL/GenBank/DDBJ whole genome shotgun (WGS) entry which is preliminary data.</text>
</comment>
<feature type="compositionally biased region" description="Polar residues" evidence="1">
    <location>
        <begin position="28"/>
        <end position="39"/>
    </location>
</feature>
<evidence type="ECO:0000256" key="1">
    <source>
        <dbReference type="SAM" id="MobiDB-lite"/>
    </source>
</evidence>
<dbReference type="GO" id="GO:0005737">
    <property type="term" value="C:cytoplasm"/>
    <property type="evidence" value="ECO:0007669"/>
    <property type="project" value="TreeGrafter"/>
</dbReference>
<sequence length="719" mass="80728">MEVSSETKASIEAMYGIINDDNDGNDNTNAGSSTNQNKSGTEKTESAKNPLDIIPQLEEDGITYGDLEITVKVLNAVSNLIPTKKNKKRKHKQTKEEAAKEEEIAFEKYQHTNLRPLRKAIAQCMNIHQRRMFAGKSEDQYYDEKNKARSLKRQKMAEREMQRKYIADTALRRGRIERLKQKQSEAKDEEIAKLQQRMMIPDGHVETHNHAPKLLMPASKEIDTNNNNESTEAPKNGNGEKGIETIVESVTDMIDEPTVLPKLRSCYACKVRYRVLHQFYDQLCPDCAKLNWEKRHQTANLKGKVAVVTGSRVKIGFQTCLKLLRAGATVVATTRFPNSAAEAYQSEPDFDQFKDRLQIYGLDLRDVTGIEAFCRFLKLTYSECGIDMLINNACQTIRRPTGYYLPMCQKEESLWKGADTTHKKLLSGCMEFERIRRQLHLGSGNNRSHGSMGAPAATILGSDPSPAVSMEVETPNNDQQGSTPSTTLVVQKNANSSSANTMTTMGSSAPFESNGISHSAAMSQMILLPEDVGVSDEVLPPGVTDINGQQLDLRSTNSWRLKMEEVSTPEVMECMFINAIAPFVLNSRLKPLMKVPHSREDRFIINVSAMEGKFYRYKMANHPHTNMAKAALNMMTRTSAEDLAKNNRIFMNSVDTGWINDENPLERATKTAAANLFQTPIDEIDAAARILDPIFSGINDPKAPKDYGKFLKDYKETEW</sequence>
<dbReference type="InterPro" id="IPR002347">
    <property type="entry name" value="SDR_fam"/>
</dbReference>
<dbReference type="GO" id="GO:0016491">
    <property type="term" value="F:oxidoreductase activity"/>
    <property type="evidence" value="ECO:0007669"/>
    <property type="project" value="TreeGrafter"/>
</dbReference>
<dbReference type="PANTHER" id="PTHR43544">
    <property type="entry name" value="SHORT-CHAIN DEHYDROGENASE/REDUCTASE"/>
    <property type="match status" value="1"/>
</dbReference>
<dbReference type="EMBL" id="CAKOGP040001847">
    <property type="protein sequence ID" value="CAJ1953857.1"/>
    <property type="molecule type" value="Genomic_DNA"/>
</dbReference>
<keyword evidence="3" id="KW-1185">Reference proteome</keyword>
<dbReference type="PANTHER" id="PTHR43544:SF2">
    <property type="entry name" value="OXIDOREDUCTASE"/>
    <property type="match status" value="1"/>
</dbReference>
<protein>
    <recommendedName>
        <fullName evidence="4">Oxidoreductase</fullName>
    </recommendedName>
</protein>
<dbReference type="Pfam" id="PF00106">
    <property type="entry name" value="adh_short"/>
    <property type="match status" value="2"/>
</dbReference>
<dbReference type="Proteomes" id="UP001295423">
    <property type="component" value="Unassembled WGS sequence"/>
</dbReference>
<name>A0AAD2FUN0_9STRA</name>
<reference evidence="2" key="1">
    <citation type="submission" date="2023-08" db="EMBL/GenBank/DDBJ databases">
        <authorList>
            <person name="Audoor S."/>
            <person name="Bilcke G."/>
        </authorList>
    </citation>
    <scope>NUCLEOTIDE SEQUENCE</scope>
</reference>
<feature type="region of interest" description="Disordered" evidence="1">
    <location>
        <begin position="219"/>
        <end position="241"/>
    </location>
</feature>